<evidence type="ECO:0000259" key="5">
    <source>
        <dbReference type="SMART" id="SM00507"/>
    </source>
</evidence>
<evidence type="ECO:0000256" key="1">
    <source>
        <dbReference type="ARBA" id="ARBA00022722"/>
    </source>
</evidence>
<dbReference type="PANTHER" id="PTHR41286">
    <property type="entry name" value="HNH NUCLEASE YAJD-RELATED"/>
    <property type="match status" value="1"/>
</dbReference>
<dbReference type="Proteomes" id="UP000263040">
    <property type="component" value="Chromosome"/>
</dbReference>
<evidence type="ECO:0000313" key="6">
    <source>
        <dbReference type="EMBL" id="AXX89330.1"/>
    </source>
</evidence>
<dbReference type="GO" id="GO:0003676">
    <property type="term" value="F:nucleic acid binding"/>
    <property type="evidence" value="ECO:0007669"/>
    <property type="project" value="InterPro"/>
</dbReference>
<proteinExistence type="inferred from homology"/>
<keyword evidence="2" id="KW-0378">Hydrolase</keyword>
<dbReference type="GO" id="GO:0004519">
    <property type="term" value="F:endonuclease activity"/>
    <property type="evidence" value="ECO:0007669"/>
    <property type="project" value="UniProtKB-KW"/>
</dbReference>
<keyword evidence="6" id="KW-0255">Endonuclease</keyword>
<name>A0AAD0SQX4_9BACT</name>
<keyword evidence="7" id="KW-1185">Reference proteome</keyword>
<dbReference type="RefSeq" id="WP_118885885.1">
    <property type="nucleotide sequence ID" value="NZ_CP032100.1"/>
</dbReference>
<dbReference type="KEGG" id="asui:ASUIS_0839"/>
<dbReference type="AlphaFoldDB" id="A0AAD0SQX4"/>
<sequence length="113" mass="13315">MSKRICPIHGLWDKTEQQPRCPKCKTIRDKTYDKKERNQESNKFYHSVEWKKVRDIVLNRNPFCVECGKPADTVDHKVAIKKGGAKLDLENLQSMCKSCHNIKENEEGNRWKK</sequence>
<dbReference type="Gene3D" id="1.10.30.50">
    <property type="match status" value="1"/>
</dbReference>
<dbReference type="PANTHER" id="PTHR41286:SF1">
    <property type="entry name" value="HNH NUCLEASE YAJD-RELATED"/>
    <property type="match status" value="1"/>
</dbReference>
<comment type="similarity">
    <text evidence="3">Belongs to the HNH nuclease family.</text>
</comment>
<protein>
    <recommendedName>
        <fullName evidence="4">Putative HNH nuclease YajD</fullName>
    </recommendedName>
</protein>
<dbReference type="EMBL" id="CP032100">
    <property type="protein sequence ID" value="AXX89330.1"/>
    <property type="molecule type" value="Genomic_DNA"/>
</dbReference>
<reference evidence="6 7" key="1">
    <citation type="submission" date="2018-08" db="EMBL/GenBank/DDBJ databases">
        <title>Complete genome of the Arcobacter suis type strain LMG 26152.</title>
        <authorList>
            <person name="Miller W.G."/>
            <person name="Yee E."/>
            <person name="Bono J.L."/>
        </authorList>
    </citation>
    <scope>NUCLEOTIDE SEQUENCE [LARGE SCALE GENOMIC DNA]</scope>
    <source>
        <strain evidence="6 7">CECT 7833</strain>
    </source>
</reference>
<feature type="domain" description="HNH nuclease" evidence="5">
    <location>
        <begin position="52"/>
        <end position="101"/>
    </location>
</feature>
<evidence type="ECO:0000313" key="7">
    <source>
        <dbReference type="Proteomes" id="UP000263040"/>
    </source>
</evidence>
<dbReference type="InterPro" id="IPR002711">
    <property type="entry name" value="HNH"/>
</dbReference>
<dbReference type="GO" id="GO:0005829">
    <property type="term" value="C:cytosol"/>
    <property type="evidence" value="ECO:0007669"/>
    <property type="project" value="TreeGrafter"/>
</dbReference>
<organism evidence="6 7">
    <name type="scientific">Arcobacter suis CECT 7833</name>
    <dbReference type="NCBI Taxonomy" id="663365"/>
    <lineage>
        <taxon>Bacteria</taxon>
        <taxon>Pseudomonadati</taxon>
        <taxon>Campylobacterota</taxon>
        <taxon>Epsilonproteobacteria</taxon>
        <taxon>Campylobacterales</taxon>
        <taxon>Arcobacteraceae</taxon>
        <taxon>Arcobacter</taxon>
    </lineage>
</organism>
<dbReference type="InterPro" id="IPR003615">
    <property type="entry name" value="HNH_nuc"/>
</dbReference>
<dbReference type="GO" id="GO:0016787">
    <property type="term" value="F:hydrolase activity"/>
    <property type="evidence" value="ECO:0007669"/>
    <property type="project" value="UniProtKB-KW"/>
</dbReference>
<dbReference type="Pfam" id="PF01844">
    <property type="entry name" value="HNH"/>
    <property type="match status" value="1"/>
</dbReference>
<evidence type="ECO:0000256" key="4">
    <source>
        <dbReference type="ARBA" id="ARBA00040194"/>
    </source>
</evidence>
<evidence type="ECO:0000256" key="3">
    <source>
        <dbReference type="ARBA" id="ARBA00038412"/>
    </source>
</evidence>
<gene>
    <name evidence="6" type="ORF">ASUIS_0839</name>
</gene>
<keyword evidence="1" id="KW-0540">Nuclease</keyword>
<evidence type="ECO:0000256" key="2">
    <source>
        <dbReference type="ARBA" id="ARBA00022801"/>
    </source>
</evidence>
<dbReference type="SMART" id="SM00507">
    <property type="entry name" value="HNHc"/>
    <property type="match status" value="1"/>
</dbReference>
<accession>A0AAD0SQX4</accession>
<dbReference type="GO" id="GO:0008270">
    <property type="term" value="F:zinc ion binding"/>
    <property type="evidence" value="ECO:0007669"/>
    <property type="project" value="InterPro"/>
</dbReference>
<dbReference type="CDD" id="cd00085">
    <property type="entry name" value="HNHc"/>
    <property type="match status" value="1"/>
</dbReference>